<dbReference type="AlphaFoldDB" id="A0A2S2PUH2"/>
<evidence type="ECO:0000313" key="1">
    <source>
        <dbReference type="EMBL" id="MBY33120.1"/>
    </source>
</evidence>
<gene>
    <name evidence="1" type="ORF">g.178855</name>
</gene>
<sequence length="142" mass="16396">MIDIEPDQRRLREFYDWHSFVGDGNYIMHGVLWELIGNSNKKERKKKSHIFTTNNSANNNTIYILGCVVCASQIGNDKTHMHIPTMINFIKKILSQDSNNNSYKFFYVLRPNVLLSSKSIWCNPNSGVLHYRVGLNCSPCLL</sequence>
<reference evidence="1" key="1">
    <citation type="submission" date="2018-04" db="EMBL/GenBank/DDBJ databases">
        <title>Transcriptome of Schizaphis graminum biotype I.</title>
        <authorList>
            <person name="Scully E.D."/>
            <person name="Geib S.M."/>
            <person name="Palmer N.A."/>
            <person name="Koch K."/>
            <person name="Bradshaw J."/>
            <person name="Heng-Moss T."/>
            <person name="Sarath G."/>
        </authorList>
    </citation>
    <scope>NUCLEOTIDE SEQUENCE</scope>
</reference>
<organism evidence="1">
    <name type="scientific">Schizaphis graminum</name>
    <name type="common">Green bug aphid</name>
    <dbReference type="NCBI Taxonomy" id="13262"/>
    <lineage>
        <taxon>Eukaryota</taxon>
        <taxon>Metazoa</taxon>
        <taxon>Ecdysozoa</taxon>
        <taxon>Arthropoda</taxon>
        <taxon>Hexapoda</taxon>
        <taxon>Insecta</taxon>
        <taxon>Pterygota</taxon>
        <taxon>Neoptera</taxon>
        <taxon>Paraneoptera</taxon>
        <taxon>Hemiptera</taxon>
        <taxon>Sternorrhyncha</taxon>
        <taxon>Aphidomorpha</taxon>
        <taxon>Aphidoidea</taxon>
        <taxon>Aphididae</taxon>
        <taxon>Aphidini</taxon>
        <taxon>Schizaphis</taxon>
    </lineage>
</organism>
<protein>
    <submittedName>
        <fullName evidence="1">Uncharacterized protein</fullName>
    </submittedName>
</protein>
<name>A0A2S2PUH2_SCHGA</name>
<accession>A0A2S2PUH2</accession>
<proteinExistence type="predicted"/>
<dbReference type="EMBL" id="GGMR01020501">
    <property type="protein sequence ID" value="MBY33120.1"/>
    <property type="molecule type" value="Transcribed_RNA"/>
</dbReference>